<accession>A0ABQ0A861</accession>
<evidence type="ECO:0000256" key="1">
    <source>
        <dbReference type="ARBA" id="ARBA00007430"/>
    </source>
</evidence>
<dbReference type="InterPro" id="IPR003869">
    <property type="entry name" value="Polysac_CapD-like"/>
</dbReference>
<gene>
    <name evidence="3" type="ORF">NBRC116591_16000</name>
</gene>
<protein>
    <recommendedName>
        <fullName evidence="2">Polysaccharide biosynthesis protein CapD-like domain-containing protein</fullName>
    </recommendedName>
</protein>
<dbReference type="CDD" id="cd05237">
    <property type="entry name" value="UDP_invert_4-6DH_SDR_e"/>
    <property type="match status" value="1"/>
</dbReference>
<dbReference type="SUPFAM" id="SSF51735">
    <property type="entry name" value="NAD(P)-binding Rossmann-fold domains"/>
    <property type="match status" value="1"/>
</dbReference>
<name>A0ABQ0A861_9GAMM</name>
<dbReference type="PANTHER" id="PTHR43318">
    <property type="entry name" value="UDP-N-ACETYLGLUCOSAMINE 4,6-DEHYDRATASE"/>
    <property type="match status" value="1"/>
</dbReference>
<organism evidence="3 4">
    <name type="scientific">Sessilibacter corallicola</name>
    <dbReference type="NCBI Taxonomy" id="2904075"/>
    <lineage>
        <taxon>Bacteria</taxon>
        <taxon>Pseudomonadati</taxon>
        <taxon>Pseudomonadota</taxon>
        <taxon>Gammaproteobacteria</taxon>
        <taxon>Cellvibrionales</taxon>
        <taxon>Cellvibrionaceae</taxon>
        <taxon>Sessilibacter</taxon>
    </lineage>
</organism>
<dbReference type="SUPFAM" id="SSF53335">
    <property type="entry name" value="S-adenosyl-L-methionine-dependent methyltransferases"/>
    <property type="match status" value="1"/>
</dbReference>
<dbReference type="EMBL" id="BAABWN010000004">
    <property type="protein sequence ID" value="GAA6167790.1"/>
    <property type="molecule type" value="Genomic_DNA"/>
</dbReference>
<dbReference type="Proteomes" id="UP001465153">
    <property type="component" value="Unassembled WGS sequence"/>
</dbReference>
<reference evidence="3 4" key="1">
    <citation type="submission" date="2024-04" db="EMBL/GenBank/DDBJ databases">
        <title>Draft genome sequence of Sessilibacter corallicola NBRC 116591.</title>
        <authorList>
            <person name="Miyakawa T."/>
            <person name="Kusuya Y."/>
            <person name="Miura T."/>
        </authorList>
    </citation>
    <scope>NUCLEOTIDE SEQUENCE [LARGE SCALE GENOMIC DNA]</scope>
    <source>
        <strain evidence="3 4">KU-00831-HH</strain>
    </source>
</reference>
<dbReference type="InterPro" id="IPR036291">
    <property type="entry name" value="NAD(P)-bd_dom_sf"/>
</dbReference>
<feature type="domain" description="Polysaccharide biosynthesis protein CapD-like" evidence="2">
    <location>
        <begin position="121"/>
        <end position="409"/>
    </location>
</feature>
<proteinExistence type="inferred from homology"/>
<dbReference type="PANTHER" id="PTHR43318:SF1">
    <property type="entry name" value="POLYSACCHARIDE BIOSYNTHESIS PROTEIN EPSC-RELATED"/>
    <property type="match status" value="1"/>
</dbReference>
<dbReference type="Gene3D" id="3.40.50.720">
    <property type="entry name" value="NAD(P)-binding Rossmann-like Domain"/>
    <property type="match status" value="2"/>
</dbReference>
<comment type="similarity">
    <text evidence="1">Belongs to the polysaccharide synthase family.</text>
</comment>
<dbReference type="InterPro" id="IPR051203">
    <property type="entry name" value="Polysaccharide_Synthase-Rel"/>
</dbReference>
<evidence type="ECO:0000313" key="4">
    <source>
        <dbReference type="Proteomes" id="UP001465153"/>
    </source>
</evidence>
<dbReference type="InterPro" id="IPR029063">
    <property type="entry name" value="SAM-dependent_MTases_sf"/>
</dbReference>
<evidence type="ECO:0000313" key="3">
    <source>
        <dbReference type="EMBL" id="GAA6167790.1"/>
    </source>
</evidence>
<sequence length="485" mass="54021">MQARKYEVIAFIDDDKKLTNTTVRGVAVHSSDSVANLIKLYNVKTILLALGQTTKSNRSSIVEKLEKFEVKIQTVPTLEDLLYGQAHGQEIRDIEIEDLLGRDPIPPRKDLLDQCVRDKVVMVTGAGGSIGSELCRQILSESPSKLILFEQNEFNLYRVESELKQHFPNENLFSVLGTTLDRTLVSSVICNFNIQTIYHAAAYKHVPMVEKNIVEGVKNNALGTWECAKAAIEHSVENFVLISTDKAVRPTNIMGASKRLAELILQGLSKKESKTKLSMVRFGNVLGSSGSVVPLFKQQIAGGGPITVTHKNITRYFMTIPEAAQLVIQASAMSTGGDVFVLDMGEPIRIWDLAERMVRMSGLSVKSNTNPDGDIEIRQIGLRPGEKLYEELLVSNDVRGTEHPLIMRATEASLSWLETQKLIEELIQHCKDFNAVKLRELIANAPTHYSYDGINYDLLENQKEKIVSIDSAKLTRLRSGKQNTD</sequence>
<comment type="caution">
    <text evidence="3">The sequence shown here is derived from an EMBL/GenBank/DDBJ whole genome shotgun (WGS) entry which is preliminary data.</text>
</comment>
<evidence type="ECO:0000259" key="2">
    <source>
        <dbReference type="Pfam" id="PF02719"/>
    </source>
</evidence>
<keyword evidence="4" id="KW-1185">Reference proteome</keyword>
<dbReference type="Pfam" id="PF02719">
    <property type="entry name" value="Polysacc_synt_2"/>
    <property type="match status" value="1"/>
</dbReference>